<organism evidence="1">
    <name type="scientific">uncultured Caudovirales phage</name>
    <dbReference type="NCBI Taxonomy" id="2100421"/>
    <lineage>
        <taxon>Viruses</taxon>
        <taxon>Duplodnaviria</taxon>
        <taxon>Heunggongvirae</taxon>
        <taxon>Uroviricota</taxon>
        <taxon>Caudoviricetes</taxon>
        <taxon>Peduoviridae</taxon>
        <taxon>Maltschvirus</taxon>
        <taxon>Maltschvirus maltsch</taxon>
    </lineage>
</organism>
<reference evidence="1" key="1">
    <citation type="submission" date="2020-05" db="EMBL/GenBank/DDBJ databases">
        <authorList>
            <person name="Chiriac C."/>
            <person name="Salcher M."/>
            <person name="Ghai R."/>
            <person name="Kavagutti S V."/>
        </authorList>
    </citation>
    <scope>NUCLEOTIDE SEQUENCE</scope>
</reference>
<protein>
    <submittedName>
        <fullName evidence="1">Uncharacterized protein</fullName>
    </submittedName>
</protein>
<dbReference type="EMBL" id="LR797819">
    <property type="protein sequence ID" value="CAB4240934.1"/>
    <property type="molecule type" value="Genomic_DNA"/>
</dbReference>
<accession>A0A6J5T847</accession>
<evidence type="ECO:0000313" key="1">
    <source>
        <dbReference type="EMBL" id="CAB4240934.1"/>
    </source>
</evidence>
<sequence>MSYNIDEITRHYAAAALWSSVDDNDDPLDENYDLSDIDPDTLAAMRADCAAFVALADPLLIEKGLNSAKIGHDFWLTRNGHGVGFWDRGLGEVGDKLTEIGERFKGVDLYVGDDGRLYT</sequence>
<proteinExistence type="predicted"/>
<name>A0A6J5T847_9CAUD</name>
<gene>
    <name evidence="1" type="ORF">UFOVP56_36</name>
</gene>